<feature type="coiled-coil region" evidence="5">
    <location>
        <begin position="204"/>
        <end position="242"/>
    </location>
</feature>
<sequence>MAAPTGIECFAEDLRCSICLELFSDPVMLECGHNYCQGCITRFWAEIPINHEENIPPPLPTCPECRREIPGGKYTPNRVLGQLACKAQESLLAGDEETNDEDDEEMQGDKLFCIEDGCLVRALQSDHWGHQCLPLVEAVEHFKEILTVSRTQLESKIEAERSIQEQRDQKLPEITAQRLRLEQNLSVQFTELHQWLQEKESALIREIQREEKMLLSELDRNQRNSQEQIRTANEQIAKIQARLAMEPNSESFLKILSR</sequence>
<evidence type="ECO:0000313" key="7">
    <source>
        <dbReference type="EMBL" id="KAK9397669.1"/>
    </source>
</evidence>
<comment type="caution">
    <text evidence="7">The sequence shown here is derived from an EMBL/GenBank/DDBJ whole genome shotgun (WGS) entry which is preliminary data.</text>
</comment>
<reference evidence="7 8" key="1">
    <citation type="journal article" date="2024" name="Proc. Natl. Acad. Sci. U.S.A.">
        <title>The genetic regulatory architecture and epigenomic basis for age-related changes in rattlesnake venom.</title>
        <authorList>
            <person name="Hogan M.P."/>
            <person name="Holding M.L."/>
            <person name="Nystrom G.S."/>
            <person name="Colston T.J."/>
            <person name="Bartlett D.A."/>
            <person name="Mason A.J."/>
            <person name="Ellsworth S.A."/>
            <person name="Rautsaw R.M."/>
            <person name="Lawrence K.C."/>
            <person name="Strickland J.L."/>
            <person name="He B."/>
            <person name="Fraser P."/>
            <person name="Margres M.J."/>
            <person name="Gilbert D.M."/>
            <person name="Gibbs H.L."/>
            <person name="Parkinson C.L."/>
            <person name="Rokyta D.R."/>
        </authorList>
    </citation>
    <scope>NUCLEOTIDE SEQUENCE [LARGE SCALE GENOMIC DNA]</scope>
    <source>
        <strain evidence="7">DRR0105</strain>
    </source>
</reference>
<dbReference type="InterPro" id="IPR013083">
    <property type="entry name" value="Znf_RING/FYVE/PHD"/>
</dbReference>
<keyword evidence="8" id="KW-1185">Reference proteome</keyword>
<dbReference type="EMBL" id="JAOTOJ010000008">
    <property type="protein sequence ID" value="KAK9397669.1"/>
    <property type="molecule type" value="Genomic_DNA"/>
</dbReference>
<dbReference type="Proteomes" id="UP001474421">
    <property type="component" value="Unassembled WGS sequence"/>
</dbReference>
<evidence type="ECO:0000256" key="2">
    <source>
        <dbReference type="ARBA" id="ARBA00022771"/>
    </source>
</evidence>
<evidence type="ECO:0000313" key="8">
    <source>
        <dbReference type="Proteomes" id="UP001474421"/>
    </source>
</evidence>
<dbReference type="PANTHER" id="PTHR24103">
    <property type="entry name" value="E3 UBIQUITIN-PROTEIN LIGASE TRIM"/>
    <property type="match status" value="1"/>
</dbReference>
<evidence type="ECO:0000256" key="4">
    <source>
        <dbReference type="PROSITE-ProRule" id="PRU00175"/>
    </source>
</evidence>
<accession>A0AAW1B6F2</accession>
<dbReference type="PROSITE" id="PS50089">
    <property type="entry name" value="ZF_RING_2"/>
    <property type="match status" value="1"/>
</dbReference>
<dbReference type="SUPFAM" id="SSF57850">
    <property type="entry name" value="RING/U-box"/>
    <property type="match status" value="1"/>
</dbReference>
<organism evidence="7 8">
    <name type="scientific">Crotalus adamanteus</name>
    <name type="common">Eastern diamondback rattlesnake</name>
    <dbReference type="NCBI Taxonomy" id="8729"/>
    <lineage>
        <taxon>Eukaryota</taxon>
        <taxon>Metazoa</taxon>
        <taxon>Chordata</taxon>
        <taxon>Craniata</taxon>
        <taxon>Vertebrata</taxon>
        <taxon>Euteleostomi</taxon>
        <taxon>Lepidosauria</taxon>
        <taxon>Squamata</taxon>
        <taxon>Bifurcata</taxon>
        <taxon>Unidentata</taxon>
        <taxon>Episquamata</taxon>
        <taxon>Toxicofera</taxon>
        <taxon>Serpentes</taxon>
        <taxon>Colubroidea</taxon>
        <taxon>Viperidae</taxon>
        <taxon>Crotalinae</taxon>
        <taxon>Crotalus</taxon>
    </lineage>
</organism>
<dbReference type="AlphaFoldDB" id="A0AAW1B6F2"/>
<evidence type="ECO:0000259" key="6">
    <source>
        <dbReference type="PROSITE" id="PS50089"/>
    </source>
</evidence>
<dbReference type="Pfam" id="PF13445">
    <property type="entry name" value="zf-RING_UBOX"/>
    <property type="match status" value="1"/>
</dbReference>
<evidence type="ECO:0000256" key="1">
    <source>
        <dbReference type="ARBA" id="ARBA00022723"/>
    </source>
</evidence>
<keyword evidence="2 4" id="KW-0863">Zinc-finger</keyword>
<keyword evidence="5" id="KW-0175">Coiled coil</keyword>
<dbReference type="Gene3D" id="3.30.40.10">
    <property type="entry name" value="Zinc/RING finger domain, C3HC4 (zinc finger)"/>
    <property type="match status" value="1"/>
</dbReference>
<feature type="domain" description="RING-type" evidence="6">
    <location>
        <begin position="16"/>
        <end position="66"/>
    </location>
</feature>
<dbReference type="InterPro" id="IPR001841">
    <property type="entry name" value="Znf_RING"/>
</dbReference>
<dbReference type="PROSITE" id="PS00518">
    <property type="entry name" value="ZF_RING_1"/>
    <property type="match status" value="1"/>
</dbReference>
<dbReference type="GO" id="GO:0008270">
    <property type="term" value="F:zinc ion binding"/>
    <property type="evidence" value="ECO:0007669"/>
    <property type="project" value="UniProtKB-KW"/>
</dbReference>
<dbReference type="InterPro" id="IPR027370">
    <property type="entry name" value="Znf-RING_euk"/>
</dbReference>
<keyword evidence="1" id="KW-0479">Metal-binding</keyword>
<evidence type="ECO:0000256" key="3">
    <source>
        <dbReference type="ARBA" id="ARBA00022833"/>
    </source>
</evidence>
<evidence type="ECO:0000256" key="5">
    <source>
        <dbReference type="SAM" id="Coils"/>
    </source>
</evidence>
<gene>
    <name evidence="7" type="ORF">NXF25_021030</name>
</gene>
<protein>
    <submittedName>
        <fullName evidence="7">Zinc-binding protein A33-like</fullName>
    </submittedName>
</protein>
<dbReference type="InterPro" id="IPR050143">
    <property type="entry name" value="TRIM/RBCC"/>
</dbReference>
<proteinExistence type="predicted"/>
<keyword evidence="3" id="KW-0862">Zinc</keyword>
<name>A0AAW1B6F2_CROAD</name>
<dbReference type="SMART" id="SM00184">
    <property type="entry name" value="RING"/>
    <property type="match status" value="1"/>
</dbReference>
<dbReference type="InterPro" id="IPR017907">
    <property type="entry name" value="Znf_RING_CS"/>
</dbReference>